<dbReference type="GO" id="GO:0005524">
    <property type="term" value="F:ATP binding"/>
    <property type="evidence" value="ECO:0007669"/>
    <property type="project" value="UniProtKB-UniRule"/>
</dbReference>
<dbReference type="InterPro" id="IPR001245">
    <property type="entry name" value="Ser-Thr/Tyr_kinase_cat_dom"/>
</dbReference>
<keyword evidence="6" id="KW-0472">Membrane</keyword>
<name>A0A7J7J496_BUGNE</name>
<feature type="domain" description="Fibronectin type-III" evidence="7">
    <location>
        <begin position="727"/>
        <end position="829"/>
    </location>
</feature>
<dbReference type="InterPro" id="IPR000494">
    <property type="entry name" value="Rcpt_L-dom"/>
</dbReference>
<dbReference type="SMART" id="SM00060">
    <property type="entry name" value="FN3"/>
    <property type="match status" value="2"/>
</dbReference>
<evidence type="ECO:0000256" key="4">
    <source>
        <dbReference type="PROSITE-ProRule" id="PRU10141"/>
    </source>
</evidence>
<dbReference type="Proteomes" id="UP000593567">
    <property type="component" value="Unassembled WGS sequence"/>
</dbReference>
<dbReference type="InterPro" id="IPR006212">
    <property type="entry name" value="Furin_repeat"/>
</dbReference>
<keyword evidence="4" id="KW-0547">Nucleotide-binding</keyword>
<dbReference type="Gene3D" id="2.10.220.10">
    <property type="entry name" value="Hormone Receptor, Insulin-like Growth Factor Receptor 1, Chain A, domain 2"/>
    <property type="match status" value="1"/>
</dbReference>
<evidence type="ECO:0000313" key="9">
    <source>
        <dbReference type="Proteomes" id="UP000593567"/>
    </source>
</evidence>
<keyword evidence="3" id="KW-0325">Glycoprotein</keyword>
<keyword evidence="6" id="KW-1133">Transmembrane helix</keyword>
<dbReference type="InterPro" id="IPR013783">
    <property type="entry name" value="Ig-like_fold"/>
</dbReference>
<comment type="subcellular location">
    <subcellularLocation>
        <location evidence="1">Membrane</location>
        <topology evidence="1">Single-pass type I membrane protein</topology>
    </subcellularLocation>
</comment>
<dbReference type="SUPFAM" id="SSF52058">
    <property type="entry name" value="L domain-like"/>
    <property type="match status" value="2"/>
</dbReference>
<dbReference type="SUPFAM" id="SSF56112">
    <property type="entry name" value="Protein kinase-like (PK-like)"/>
    <property type="match status" value="1"/>
</dbReference>
<keyword evidence="2" id="KW-0418">Kinase</keyword>
<dbReference type="Pfam" id="PF07714">
    <property type="entry name" value="PK_Tyr_Ser-Thr"/>
    <property type="match status" value="1"/>
</dbReference>
<dbReference type="GO" id="GO:0004713">
    <property type="term" value="F:protein tyrosine kinase activity"/>
    <property type="evidence" value="ECO:0007669"/>
    <property type="project" value="UniProtKB-KW"/>
</dbReference>
<evidence type="ECO:0000256" key="1">
    <source>
        <dbReference type="ARBA" id="ARBA00004479"/>
    </source>
</evidence>
<dbReference type="Gene3D" id="2.60.40.10">
    <property type="entry name" value="Immunoglobulins"/>
    <property type="match status" value="3"/>
</dbReference>
<dbReference type="PROSITE" id="PS50853">
    <property type="entry name" value="FN3"/>
    <property type="match status" value="2"/>
</dbReference>
<dbReference type="InterPro" id="IPR036941">
    <property type="entry name" value="Rcpt_L-dom_sf"/>
</dbReference>
<keyword evidence="4" id="KW-0067">ATP-binding</keyword>
<accession>A0A7J7J496</accession>
<dbReference type="Gene3D" id="3.80.20.20">
    <property type="entry name" value="Receptor L-domain"/>
    <property type="match status" value="2"/>
</dbReference>
<gene>
    <name evidence="8" type="ORF">EB796_020736</name>
</gene>
<evidence type="ECO:0000313" key="8">
    <source>
        <dbReference type="EMBL" id="KAF6020933.1"/>
    </source>
</evidence>
<dbReference type="InterPro" id="IPR011009">
    <property type="entry name" value="Kinase-like_dom_sf"/>
</dbReference>
<keyword evidence="9" id="KW-1185">Reference proteome</keyword>
<keyword evidence="2" id="KW-0829">Tyrosine-protein kinase</keyword>
<dbReference type="Gene3D" id="3.30.200.20">
    <property type="entry name" value="Phosphorylase Kinase, domain 1"/>
    <property type="match status" value="1"/>
</dbReference>
<evidence type="ECO:0000256" key="3">
    <source>
        <dbReference type="ARBA" id="ARBA00023180"/>
    </source>
</evidence>
<feature type="region of interest" description="Disordered" evidence="5">
    <location>
        <begin position="791"/>
        <end position="819"/>
    </location>
</feature>
<keyword evidence="2" id="KW-0808">Transferase</keyword>
<dbReference type="OrthoDB" id="5809444at2759"/>
<evidence type="ECO:0000256" key="5">
    <source>
        <dbReference type="SAM" id="MobiDB-lite"/>
    </source>
</evidence>
<sequence>MLSYCSPGVMEACRFHWDRKQRYRATLFVQIFFLLFFNSICNVDSSPTSNSTSTVDAQNLSTLLPTTLPSSKISTPVPKSKSLAFGKYTPQLLKDIDASWRGGKVCVPASGTTIVIGLRVHDLQPLQNCSIIEGNLVIKWMFSRVTEQNYTAVTMHQLVEVSGYIIMYRANGLSTLGTLFPNLRVIRGTEVFFSYALALYENDNLRSVSLPNLSYIGRNIAAMVNPELCYFENHVDWKRIIFSGDKPISINNRVYENGCALVDGCPDECPTNCWNRTTCQKECNCIRSSDDNHLPGCADDTGECCHRLCLGGCTTAGSPATCHACKLIYHDDQCMDRCPKFNENGEELLEFKGRRCVTKDGCIQEHIYNKFHEGKCIRRCPKYYTYNPQLFSDSPDHSAHECIPCGGLCEIGCIGGTIQTVDSAKRLMGCTKINNYLEIAISNIPGNMTLLYECLSLVREVEHYVKIVRNPFLETLDFLKSLRRIGGKKLDSNKYALYIMENQNLEKLWDFEQYVVSGNSSGNSTSPAMPVLQIDNGKFLFQQNGVLCQQKIKRLLELTEFKGELQHENGTFYNVTAESHTKYDISDSTNGQHGNCFNNSLFFEMNDGVTNVFPRFNFSAFNTSDERVIISYVLYFREVEDNEVATYYKSSLCNMDQKWSTYEVKKNDEDKQNVINNVTYYSSYLTNMNAFTRYALYVQTYTTKAIGTNGARSEIIYFKTKASKPTEPRRVVVNPIDWNGNTGLYVSWDPPDAHNGILDTYSVYYRKKPWDVDQIYQKDFCHEAPTLDKVTTPKPVETNTDSSDTGQCSCVDDSTKVPSASEEQEMAELRYNYENALQNAHFQKNPEKTISNRAKREIPDDSEYKFIVEQGNQSTSVSTLATPSSSTNDITMSPAAEEPPKPVIVVPSKSVVSANKTSVLLFNLEPNMAYSIEVVSCHAYDKEENATRCSKRAISNAITKPDPTLDVIVPGSLDVKTPKKDGVIYLDVTWRAPNKTNGPILSYTVIFWLVNDTKTAQLQQEPLEGDSVISECVNAKKFMDENNSYIYQNSALKEGETYNLKVKMRTVGTISGNYTKVFTFTYGEKPANSGYTYIIVTVLTIFITVVLIVGLVCWRVKRKKPVPLAAYHNSYNLDYMDTDNIYVPDEWEIERSKVTLGISLGQGSFGLVYEGEAKDLYNTDKKLRKVAIKTVTEPATIQDRINFLNEASRMKKVSEYVYFPSDC</sequence>
<reference evidence="8" key="1">
    <citation type="submission" date="2020-06" db="EMBL/GenBank/DDBJ databases">
        <title>Draft genome of Bugula neritina, a colonial animal packing powerful symbionts and potential medicines.</title>
        <authorList>
            <person name="Rayko M."/>
        </authorList>
    </citation>
    <scope>NUCLEOTIDE SEQUENCE [LARGE SCALE GENOMIC DNA]</scope>
    <source>
        <strain evidence="8">Kwan_BN1</strain>
    </source>
</reference>
<dbReference type="GO" id="GO:0016020">
    <property type="term" value="C:membrane"/>
    <property type="evidence" value="ECO:0007669"/>
    <property type="project" value="UniProtKB-SubCell"/>
</dbReference>
<dbReference type="InterPro" id="IPR006211">
    <property type="entry name" value="Furin-like_Cys-rich_dom"/>
</dbReference>
<dbReference type="CDD" id="cd00063">
    <property type="entry name" value="FN3"/>
    <property type="match status" value="2"/>
</dbReference>
<dbReference type="Pfam" id="PF01030">
    <property type="entry name" value="Recep_L_domain"/>
    <property type="match status" value="2"/>
</dbReference>
<evidence type="ECO:0000256" key="2">
    <source>
        <dbReference type="ARBA" id="ARBA00023137"/>
    </source>
</evidence>
<dbReference type="InterPro" id="IPR003961">
    <property type="entry name" value="FN3_dom"/>
</dbReference>
<proteinExistence type="predicted"/>
<feature type="compositionally biased region" description="Polar residues" evidence="5">
    <location>
        <begin position="870"/>
        <end position="891"/>
    </location>
</feature>
<dbReference type="SUPFAM" id="SSF49265">
    <property type="entry name" value="Fibronectin type III"/>
    <property type="match status" value="2"/>
</dbReference>
<organism evidence="8 9">
    <name type="scientific">Bugula neritina</name>
    <name type="common">Brown bryozoan</name>
    <name type="synonym">Sertularia neritina</name>
    <dbReference type="NCBI Taxonomy" id="10212"/>
    <lineage>
        <taxon>Eukaryota</taxon>
        <taxon>Metazoa</taxon>
        <taxon>Spiralia</taxon>
        <taxon>Lophotrochozoa</taxon>
        <taxon>Bryozoa</taxon>
        <taxon>Gymnolaemata</taxon>
        <taxon>Cheilostomatida</taxon>
        <taxon>Flustrina</taxon>
        <taxon>Buguloidea</taxon>
        <taxon>Bugulidae</taxon>
        <taxon>Bugula</taxon>
    </lineage>
</organism>
<protein>
    <submittedName>
        <fullName evidence="8">INSR</fullName>
    </submittedName>
</protein>
<feature type="compositionally biased region" description="Polar residues" evidence="5">
    <location>
        <begin position="797"/>
        <end position="808"/>
    </location>
</feature>
<dbReference type="InterPro" id="IPR017441">
    <property type="entry name" value="Protein_kinase_ATP_BS"/>
</dbReference>
<dbReference type="Pfam" id="PF00757">
    <property type="entry name" value="Furin-like"/>
    <property type="match status" value="1"/>
</dbReference>
<dbReference type="AlphaFoldDB" id="A0A7J7J496"/>
<comment type="caution">
    <text evidence="8">The sequence shown here is derived from an EMBL/GenBank/DDBJ whole genome shotgun (WGS) entry which is preliminary data.</text>
</comment>
<feature type="region of interest" description="Disordered" evidence="5">
    <location>
        <begin position="870"/>
        <end position="896"/>
    </location>
</feature>
<feature type="domain" description="Fibronectin type-III" evidence="7">
    <location>
        <begin position="969"/>
        <end position="1087"/>
    </location>
</feature>
<dbReference type="PROSITE" id="PS00107">
    <property type="entry name" value="PROTEIN_KINASE_ATP"/>
    <property type="match status" value="1"/>
</dbReference>
<keyword evidence="6" id="KW-0812">Transmembrane</keyword>
<dbReference type="InterPro" id="IPR036116">
    <property type="entry name" value="FN3_sf"/>
</dbReference>
<evidence type="ECO:0000259" key="7">
    <source>
        <dbReference type="PROSITE" id="PS50853"/>
    </source>
</evidence>
<evidence type="ECO:0000256" key="6">
    <source>
        <dbReference type="SAM" id="Phobius"/>
    </source>
</evidence>
<feature type="binding site" evidence="4">
    <location>
        <position position="1189"/>
    </location>
    <ligand>
        <name>ATP</name>
        <dbReference type="ChEBI" id="CHEBI:30616"/>
    </ligand>
</feature>
<dbReference type="EMBL" id="VXIV02003140">
    <property type="protein sequence ID" value="KAF6020933.1"/>
    <property type="molecule type" value="Genomic_DNA"/>
</dbReference>
<dbReference type="CDD" id="cd00064">
    <property type="entry name" value="FU"/>
    <property type="match status" value="1"/>
</dbReference>
<feature type="transmembrane region" description="Helical" evidence="6">
    <location>
        <begin position="1091"/>
        <end position="1114"/>
    </location>
</feature>